<reference evidence="4 5" key="1">
    <citation type="submission" date="2019-07" db="EMBL/GenBank/DDBJ databases">
        <title>Microlunatus dokdonensis sp. nov. isolated from the rhizospheric soil of the wild plant Elymus tsukushiensis.</title>
        <authorList>
            <person name="Ghim S.-Y."/>
            <person name="Hwang Y.-J."/>
            <person name="Son J.-S."/>
            <person name="Shin J.-H."/>
        </authorList>
    </citation>
    <scope>NUCLEOTIDE SEQUENCE [LARGE SCALE GENOMIC DNA]</scope>
    <source>
        <strain evidence="4 5">KUDC0627</strain>
    </source>
</reference>
<evidence type="ECO:0000313" key="5">
    <source>
        <dbReference type="Proteomes" id="UP000319263"/>
    </source>
</evidence>
<dbReference type="CDD" id="cd16025">
    <property type="entry name" value="PAS_like"/>
    <property type="match status" value="1"/>
</dbReference>
<dbReference type="InterPro" id="IPR050738">
    <property type="entry name" value="Sulfatase"/>
</dbReference>
<dbReference type="KEGG" id="mik:FOE78_09655"/>
<dbReference type="Pfam" id="PF00884">
    <property type="entry name" value="Sulfatase"/>
    <property type="match status" value="1"/>
</dbReference>
<evidence type="ECO:0000256" key="1">
    <source>
        <dbReference type="ARBA" id="ARBA00008779"/>
    </source>
</evidence>
<dbReference type="SUPFAM" id="SSF53649">
    <property type="entry name" value="Alkaline phosphatase-like"/>
    <property type="match status" value="1"/>
</dbReference>
<dbReference type="Proteomes" id="UP000319263">
    <property type="component" value="Chromosome"/>
</dbReference>
<dbReference type="Gene3D" id="3.30.1120.10">
    <property type="match status" value="1"/>
</dbReference>
<dbReference type="PANTHER" id="PTHR42693:SF53">
    <property type="entry name" value="ENDO-4-O-SULFATASE"/>
    <property type="match status" value="1"/>
</dbReference>
<name>A0A516Q5R0_9ACTN</name>
<evidence type="ECO:0000313" key="4">
    <source>
        <dbReference type="EMBL" id="QDP98705.1"/>
    </source>
</evidence>
<dbReference type="AlphaFoldDB" id="A0A516Q5R0"/>
<dbReference type="EMBL" id="CP041692">
    <property type="protein sequence ID" value="QDP98705.1"/>
    <property type="molecule type" value="Genomic_DNA"/>
</dbReference>
<dbReference type="Gene3D" id="3.40.720.10">
    <property type="entry name" value="Alkaline Phosphatase, subunit A"/>
    <property type="match status" value="1"/>
</dbReference>
<feature type="domain" description="Sulfatase N-terminal" evidence="3">
    <location>
        <begin position="13"/>
        <end position="424"/>
    </location>
</feature>
<dbReference type="OrthoDB" id="9777306at2"/>
<keyword evidence="2" id="KW-0378">Hydrolase</keyword>
<keyword evidence="5" id="KW-1185">Reference proteome</keyword>
<dbReference type="PANTHER" id="PTHR42693">
    <property type="entry name" value="ARYLSULFATASE FAMILY MEMBER"/>
    <property type="match status" value="1"/>
</dbReference>
<sequence length="540" mass="59442">MVPDARDAARPRPNVVLILADDMGFSDVGCYGGEIGTPNIDSLAESGVRCTQFYNTARCSPSRASLLTGLHPHQTGVAELVDNDGPGGYPGSLNERCATVAEVLRAAGYRTSMTGKWHLSNEREQPDASWPTRRGFDSFWGTIGGAGSYFQPTTLHDGETPIRIDDLDPDFYYTDEIGARAAASVSAAAADQRPFFAYVAFTAPHWPLHAKESDLAEVRGRFDAGWDELRRQRRQRQLESGICCEDATVDDRDPEVPAWPDEPDQAWQLERMEAYAAQVRAMDRAVGRVLQALDDSGVRDQTMIIFLSDNGGCAEGLSAEPEAAQRFRGNRLIIPPSAPDGSPMKVGNSPDIHPGTADTYTSYGRAWANLSNTPFRLYKRWVHEGGIATPLIISWPAGELRAGSLLDPPHQLTDLVPTVLDAVGADPLTERDGRQLPSLPGVSMLDALRGGYAVDHDLYWEHIGNQAVRCGRWKLVREDDGPWELYDLGSDRSERHDLSASHTERVRAMATRWQQWADSVGVIPRDQVLESRARMAPQPL</sequence>
<accession>A0A516Q5R0</accession>
<comment type="similarity">
    <text evidence="1">Belongs to the sulfatase family.</text>
</comment>
<gene>
    <name evidence="4" type="ORF">FOE78_09655</name>
</gene>
<protein>
    <submittedName>
        <fullName evidence="4">Arylsulfatase</fullName>
    </submittedName>
</protein>
<dbReference type="GO" id="GO:0004065">
    <property type="term" value="F:arylsulfatase activity"/>
    <property type="evidence" value="ECO:0007669"/>
    <property type="project" value="TreeGrafter"/>
</dbReference>
<proteinExistence type="inferred from homology"/>
<dbReference type="InterPro" id="IPR017850">
    <property type="entry name" value="Alkaline_phosphatase_core_sf"/>
</dbReference>
<dbReference type="InterPro" id="IPR000917">
    <property type="entry name" value="Sulfatase_N"/>
</dbReference>
<evidence type="ECO:0000259" key="3">
    <source>
        <dbReference type="Pfam" id="PF00884"/>
    </source>
</evidence>
<evidence type="ECO:0000256" key="2">
    <source>
        <dbReference type="ARBA" id="ARBA00022801"/>
    </source>
</evidence>
<organism evidence="4 5">
    <name type="scientific">Microlunatus elymi</name>
    <dbReference type="NCBI Taxonomy" id="2596828"/>
    <lineage>
        <taxon>Bacteria</taxon>
        <taxon>Bacillati</taxon>
        <taxon>Actinomycetota</taxon>
        <taxon>Actinomycetes</taxon>
        <taxon>Propionibacteriales</taxon>
        <taxon>Propionibacteriaceae</taxon>
        <taxon>Microlunatus</taxon>
    </lineage>
</organism>